<name>A0A0N0M129_9GAMM</name>
<dbReference type="Proteomes" id="UP000037848">
    <property type="component" value="Unassembled WGS sequence"/>
</dbReference>
<feature type="domain" description="Flavin reductase like" evidence="5">
    <location>
        <begin position="20"/>
        <end position="174"/>
    </location>
</feature>
<dbReference type="InterPro" id="IPR012349">
    <property type="entry name" value="Split_barrel_FMN-bd"/>
</dbReference>
<evidence type="ECO:0000256" key="4">
    <source>
        <dbReference type="ARBA" id="ARBA00038054"/>
    </source>
</evidence>
<comment type="cofactor">
    <cofactor evidence="1">
        <name>FMN</name>
        <dbReference type="ChEBI" id="CHEBI:58210"/>
    </cofactor>
</comment>
<dbReference type="AlphaFoldDB" id="A0A0N0M129"/>
<dbReference type="SMART" id="SM00903">
    <property type="entry name" value="Flavin_Reduct"/>
    <property type="match status" value="1"/>
</dbReference>
<keyword evidence="7" id="KW-1185">Reference proteome</keyword>
<dbReference type="InterPro" id="IPR002563">
    <property type="entry name" value="Flavin_Rdtase-like_dom"/>
</dbReference>
<dbReference type="RefSeq" id="WP_054205197.1">
    <property type="nucleotide sequence ID" value="NZ_LHPH01000004.1"/>
</dbReference>
<dbReference type="Pfam" id="PF01613">
    <property type="entry name" value="Flavin_Reduct"/>
    <property type="match status" value="1"/>
</dbReference>
<dbReference type="PANTHER" id="PTHR33798">
    <property type="entry name" value="FLAVOPROTEIN OXYGENASE"/>
    <property type="match status" value="1"/>
</dbReference>
<dbReference type="GO" id="GO:0016646">
    <property type="term" value="F:oxidoreductase activity, acting on the CH-NH group of donors, NAD or NADP as acceptor"/>
    <property type="evidence" value="ECO:0007669"/>
    <property type="project" value="UniProtKB-ARBA"/>
</dbReference>
<dbReference type="STRING" id="187330.AMS58_10920"/>
<keyword evidence="2" id="KW-0285">Flavoprotein</keyword>
<evidence type="ECO:0000256" key="1">
    <source>
        <dbReference type="ARBA" id="ARBA00001917"/>
    </source>
</evidence>
<proteinExistence type="inferred from homology"/>
<dbReference type="OrthoDB" id="9794638at2"/>
<reference evidence="6 7" key="1">
    <citation type="submission" date="2015-08" db="EMBL/GenBank/DDBJ databases">
        <title>Draft Genome Sequence of Pseudoalteromonas porphyrae UCD-SED14.</title>
        <authorList>
            <person name="Coil D.A."/>
            <person name="Jospin G."/>
            <person name="Lee R.D."/>
            <person name="Eisen J.A."/>
        </authorList>
    </citation>
    <scope>NUCLEOTIDE SEQUENCE [LARGE SCALE GENOMIC DNA]</scope>
    <source>
        <strain evidence="6 7">UCD-SED14</strain>
    </source>
</reference>
<organism evidence="6 7">
    <name type="scientific">Pseudoalteromonas porphyrae</name>
    <dbReference type="NCBI Taxonomy" id="187330"/>
    <lineage>
        <taxon>Bacteria</taxon>
        <taxon>Pseudomonadati</taxon>
        <taxon>Pseudomonadota</taxon>
        <taxon>Gammaproteobacteria</taxon>
        <taxon>Alteromonadales</taxon>
        <taxon>Pseudoalteromonadaceae</taxon>
        <taxon>Pseudoalteromonas</taxon>
    </lineage>
</organism>
<dbReference type="SUPFAM" id="SSF50475">
    <property type="entry name" value="FMN-binding split barrel"/>
    <property type="match status" value="1"/>
</dbReference>
<comment type="caution">
    <text evidence="6">The sequence shown here is derived from an EMBL/GenBank/DDBJ whole genome shotgun (WGS) entry which is preliminary data.</text>
</comment>
<sequence>MYFDLTDPLEQKSVYSKLVGGITPRPIAWISTVSETGVDNIAPYSFFTVASVNPPVLSVTQVNPSDKSNKDTLSNLLATKQCVVNIVSHKLVEKMNQSCANYPTNVSEFEAAGITSETSKYVQPLSVKAAKVRYECTLREVISISKEPSGGQMMLLDIVGIYIDERVLTDGYINPIALNAVGKLGGDYFATTQSIFELNRPSI</sequence>
<dbReference type="GO" id="GO:0010181">
    <property type="term" value="F:FMN binding"/>
    <property type="evidence" value="ECO:0007669"/>
    <property type="project" value="InterPro"/>
</dbReference>
<dbReference type="PATRIC" id="fig|187330.3.peg.2787"/>
<dbReference type="PANTHER" id="PTHR33798:SF5">
    <property type="entry name" value="FLAVIN REDUCTASE LIKE DOMAIN-CONTAINING PROTEIN"/>
    <property type="match status" value="1"/>
</dbReference>
<evidence type="ECO:0000313" key="6">
    <source>
        <dbReference type="EMBL" id="KPH64758.1"/>
    </source>
</evidence>
<accession>A0A0N0M129</accession>
<evidence type="ECO:0000259" key="5">
    <source>
        <dbReference type="SMART" id="SM00903"/>
    </source>
</evidence>
<keyword evidence="3" id="KW-0288">FMN</keyword>
<evidence type="ECO:0000256" key="3">
    <source>
        <dbReference type="ARBA" id="ARBA00022643"/>
    </source>
</evidence>
<comment type="similarity">
    <text evidence="4">Belongs to the flavoredoxin family.</text>
</comment>
<gene>
    <name evidence="6" type="ORF">ADS77_05120</name>
</gene>
<evidence type="ECO:0000313" key="7">
    <source>
        <dbReference type="Proteomes" id="UP000037848"/>
    </source>
</evidence>
<protein>
    <submittedName>
        <fullName evidence="6">Flavin reductase</fullName>
    </submittedName>
</protein>
<dbReference type="Gene3D" id="2.30.110.10">
    <property type="entry name" value="Electron Transport, Fmn-binding Protein, Chain A"/>
    <property type="match status" value="1"/>
</dbReference>
<evidence type="ECO:0000256" key="2">
    <source>
        <dbReference type="ARBA" id="ARBA00022630"/>
    </source>
</evidence>
<dbReference type="EMBL" id="LHPH01000004">
    <property type="protein sequence ID" value="KPH64758.1"/>
    <property type="molecule type" value="Genomic_DNA"/>
</dbReference>